<feature type="domain" description="Reverse transcriptase Ty1/copia-type" evidence="1">
    <location>
        <begin position="340"/>
        <end position="432"/>
    </location>
</feature>
<comment type="caution">
    <text evidence="2">The sequence shown here is derived from an EMBL/GenBank/DDBJ whole genome shotgun (WGS) entry which is preliminary data.</text>
</comment>
<dbReference type="SUPFAM" id="SSF56672">
    <property type="entry name" value="DNA/RNA polymerases"/>
    <property type="match status" value="1"/>
</dbReference>
<dbReference type="EMBL" id="BQNB010021800">
    <property type="protein sequence ID" value="GJU10189.1"/>
    <property type="molecule type" value="Genomic_DNA"/>
</dbReference>
<dbReference type="PANTHER" id="PTHR34222">
    <property type="entry name" value="GAG_PRE-INTEGRS DOMAIN-CONTAINING PROTEIN"/>
    <property type="match status" value="1"/>
</dbReference>
<accession>A0ABQ5JCX5</accession>
<evidence type="ECO:0000313" key="3">
    <source>
        <dbReference type="Proteomes" id="UP001151760"/>
    </source>
</evidence>
<reference evidence="2" key="2">
    <citation type="submission" date="2022-01" db="EMBL/GenBank/DDBJ databases">
        <authorList>
            <person name="Yamashiro T."/>
            <person name="Shiraishi A."/>
            <person name="Satake H."/>
            <person name="Nakayama K."/>
        </authorList>
    </citation>
    <scope>NUCLEOTIDE SEQUENCE</scope>
</reference>
<reference evidence="2" key="1">
    <citation type="journal article" date="2022" name="Int. J. Mol. Sci.">
        <title>Draft Genome of Tanacetum Coccineum: Genomic Comparison of Closely Related Tanacetum-Family Plants.</title>
        <authorList>
            <person name="Yamashiro T."/>
            <person name="Shiraishi A."/>
            <person name="Nakayama K."/>
            <person name="Satake H."/>
        </authorList>
    </citation>
    <scope>NUCLEOTIDE SEQUENCE</scope>
</reference>
<dbReference type="Proteomes" id="UP001151760">
    <property type="component" value="Unassembled WGS sequence"/>
</dbReference>
<evidence type="ECO:0000259" key="1">
    <source>
        <dbReference type="Pfam" id="PF07727"/>
    </source>
</evidence>
<proteinExistence type="predicted"/>
<protein>
    <submittedName>
        <fullName evidence="2">Ribonuclease H-like domain-containing protein</fullName>
    </submittedName>
</protein>
<dbReference type="InterPro" id="IPR043502">
    <property type="entry name" value="DNA/RNA_pol_sf"/>
</dbReference>
<evidence type="ECO:0000313" key="2">
    <source>
        <dbReference type="EMBL" id="GJU10189.1"/>
    </source>
</evidence>
<dbReference type="PANTHER" id="PTHR34222:SF97">
    <property type="entry name" value="CATALYTIC REGION, PUTATIVE-RELATED"/>
    <property type="match status" value="1"/>
</dbReference>
<keyword evidence="3" id="KW-1185">Reference proteome</keyword>
<organism evidence="2 3">
    <name type="scientific">Tanacetum coccineum</name>
    <dbReference type="NCBI Taxonomy" id="301880"/>
    <lineage>
        <taxon>Eukaryota</taxon>
        <taxon>Viridiplantae</taxon>
        <taxon>Streptophyta</taxon>
        <taxon>Embryophyta</taxon>
        <taxon>Tracheophyta</taxon>
        <taxon>Spermatophyta</taxon>
        <taxon>Magnoliopsida</taxon>
        <taxon>eudicotyledons</taxon>
        <taxon>Gunneridae</taxon>
        <taxon>Pentapetalae</taxon>
        <taxon>asterids</taxon>
        <taxon>campanulids</taxon>
        <taxon>Asterales</taxon>
        <taxon>Asteraceae</taxon>
        <taxon>Asteroideae</taxon>
        <taxon>Anthemideae</taxon>
        <taxon>Anthemidinae</taxon>
        <taxon>Tanacetum</taxon>
    </lineage>
</organism>
<sequence>MKLMQFLMGLDDSYMQIGNSILFREVLPDVRSSYANIYSEDSLKIVASSSSFGPLNGLRLLLLFLMPIIEAISRGIKPLFNGQTTGICFKLIGHPTDFGKKKVGQNFKGKFVSNNNSVEPSSSTGFTDEQLNLILSNGLTLFDVLVIPEYYVTLVYVHKLAKDNKKFIAFDEGTCFFNQDLNLKNVMRIDNQCGGSYYFNDQDPVLNVLTHSLQINSKDQNNFYEICQRAKQTRESFPSSDHTSSDLGDLLNKSCEPKSFLKASKHTHWTDVMNAEMEALLRNDTWEITNFPKDRKAIEGFNQKECIDYEETFSTVVKMVTIRCLLNLDVQSNCQSRSDYSLYTKNVKGVFIALLVYVDDIIITGNSVVEIEKFKEFLKTNFMIKDLGKLKYFLGIEVIDTKDGICLNQRKYCLELSFEFGMLVCKHSSVPLPSKLVISNEPTSDDHLIILLNIRSL</sequence>
<dbReference type="Pfam" id="PF07727">
    <property type="entry name" value="RVT_2"/>
    <property type="match status" value="1"/>
</dbReference>
<gene>
    <name evidence="2" type="ORF">Tco_1132585</name>
</gene>
<dbReference type="InterPro" id="IPR013103">
    <property type="entry name" value="RVT_2"/>
</dbReference>
<name>A0ABQ5JCX5_9ASTR</name>